<comment type="similarity">
    <text evidence="1">Belongs to the KXD1 family.</text>
</comment>
<dbReference type="EMBL" id="NCKU01000937">
    <property type="protein sequence ID" value="RWS13608.1"/>
    <property type="molecule type" value="Genomic_DNA"/>
</dbReference>
<gene>
    <name evidence="5" type="ORF">B4U79_02275</name>
    <name evidence="3" type="ORF">B4U79_09443</name>
    <name evidence="4" type="ORF">B4U79_09758</name>
</gene>
<dbReference type="AlphaFoldDB" id="A0A3S3Q3A8"/>
<dbReference type="GO" id="GO:0099078">
    <property type="term" value="C:BORC complex"/>
    <property type="evidence" value="ECO:0007669"/>
    <property type="project" value="TreeGrafter"/>
</dbReference>
<comment type="caution">
    <text evidence="3">The sequence shown here is derived from an EMBL/GenBank/DDBJ whole genome shotgun (WGS) entry which is preliminary data.</text>
</comment>
<proteinExistence type="inferred from homology"/>
<dbReference type="GO" id="GO:0032418">
    <property type="term" value="P:lysosome localization"/>
    <property type="evidence" value="ECO:0007669"/>
    <property type="project" value="TreeGrafter"/>
</dbReference>
<dbReference type="EMBL" id="NCKU01001077">
    <property type="protein sequence ID" value="RWS13160.1"/>
    <property type="molecule type" value="Genomic_DNA"/>
</dbReference>
<evidence type="ECO:0000313" key="3">
    <source>
        <dbReference type="EMBL" id="RWS13152.1"/>
    </source>
</evidence>
<keyword evidence="6" id="KW-1185">Reference proteome</keyword>
<reference evidence="3 6" key="1">
    <citation type="journal article" date="2018" name="Gigascience">
        <title>Genomes of trombidid mites reveal novel predicted allergens and laterally-transferred genes associated with secondary metabolism.</title>
        <authorList>
            <person name="Dong X."/>
            <person name="Chaisiri K."/>
            <person name="Xia D."/>
            <person name="Armstrong S.D."/>
            <person name="Fang Y."/>
            <person name="Donnelly M.J."/>
            <person name="Kadowaki T."/>
            <person name="McGarry J.W."/>
            <person name="Darby A.C."/>
            <person name="Makepeace B.L."/>
        </authorList>
    </citation>
    <scope>NUCLEOTIDE SEQUENCE [LARGE SCALE GENOMIC DNA]</scope>
    <source>
        <strain evidence="3">UoL-WK</strain>
    </source>
</reference>
<dbReference type="PANTHER" id="PTHR13511:SF0">
    <property type="entry name" value="KXDL MOTIF-CONTAINING PROTEIN 1"/>
    <property type="match status" value="1"/>
</dbReference>
<accession>A0A3S3Q3A8</accession>
<dbReference type="PANTHER" id="PTHR13511">
    <property type="entry name" value="KXDL MOTIF-CONTAINING PROTEIN 1"/>
    <property type="match status" value="1"/>
</dbReference>
<reference evidence="3" key="2">
    <citation type="submission" date="2018-11" db="EMBL/GenBank/DDBJ databases">
        <title>Trombidioid mite genomics.</title>
        <authorList>
            <person name="Dong X."/>
        </authorList>
    </citation>
    <scope>NUCLEOTIDE SEQUENCE</scope>
    <source>
        <strain evidence="3">UoL-WK</strain>
    </source>
</reference>
<dbReference type="Pfam" id="PF10241">
    <property type="entry name" value="KxDL"/>
    <property type="match status" value="1"/>
</dbReference>
<organism evidence="3 6">
    <name type="scientific">Dinothrombium tinctorium</name>
    <dbReference type="NCBI Taxonomy" id="1965070"/>
    <lineage>
        <taxon>Eukaryota</taxon>
        <taxon>Metazoa</taxon>
        <taxon>Ecdysozoa</taxon>
        <taxon>Arthropoda</taxon>
        <taxon>Chelicerata</taxon>
        <taxon>Arachnida</taxon>
        <taxon>Acari</taxon>
        <taxon>Acariformes</taxon>
        <taxon>Trombidiformes</taxon>
        <taxon>Prostigmata</taxon>
        <taxon>Anystina</taxon>
        <taxon>Parasitengona</taxon>
        <taxon>Trombidioidea</taxon>
        <taxon>Trombidiidae</taxon>
        <taxon>Dinothrombium</taxon>
    </lineage>
</organism>
<dbReference type="OrthoDB" id="10258877at2759"/>
<evidence type="ECO:0000313" key="5">
    <source>
        <dbReference type="EMBL" id="RWS13608.1"/>
    </source>
</evidence>
<evidence type="ECO:0000313" key="6">
    <source>
        <dbReference type="Proteomes" id="UP000285301"/>
    </source>
</evidence>
<dbReference type="InterPro" id="IPR019371">
    <property type="entry name" value="KxDL_dom"/>
</dbReference>
<feature type="domain" description="KxDL" evidence="2">
    <location>
        <begin position="19"/>
        <end position="103"/>
    </location>
</feature>
<dbReference type="InterPro" id="IPR039843">
    <property type="entry name" value="KXD1-like"/>
</dbReference>
<sequence>MSEDNNGENAINPNLIPTLMKLIDKEDVEEIVNSQKLMLLRFEKTNEMLGNCNALALSRFEMTSKVLKRYTQQLIEMKKDLDSIYRRIRFLKMRLSQVYPDAFHACSNRFNIVEEEDEEMRDDKHKRNVT</sequence>
<dbReference type="Proteomes" id="UP000285301">
    <property type="component" value="Unassembled WGS sequence"/>
</dbReference>
<dbReference type="STRING" id="1965070.A0A3S3Q3A8"/>
<evidence type="ECO:0000256" key="1">
    <source>
        <dbReference type="ARBA" id="ARBA00005913"/>
    </source>
</evidence>
<evidence type="ECO:0000259" key="2">
    <source>
        <dbReference type="Pfam" id="PF10241"/>
    </source>
</evidence>
<protein>
    <submittedName>
        <fullName evidence="3">KxDL motif-containing protein CG10681-like protein</fullName>
    </submittedName>
</protein>
<name>A0A3S3Q3A8_9ACAR</name>
<dbReference type="EMBL" id="NCKU01001080">
    <property type="protein sequence ID" value="RWS13152.1"/>
    <property type="molecule type" value="Genomic_DNA"/>
</dbReference>
<evidence type="ECO:0000313" key="4">
    <source>
        <dbReference type="EMBL" id="RWS13160.1"/>
    </source>
</evidence>